<dbReference type="PROSITE" id="PS51257">
    <property type="entry name" value="PROKAR_LIPOPROTEIN"/>
    <property type="match status" value="1"/>
</dbReference>
<reference evidence="2 3" key="1">
    <citation type="submission" date="2017-10" db="EMBL/GenBank/DDBJ databases">
        <title>The draft genome sequence of Lewinella nigricans NBRC 102662.</title>
        <authorList>
            <person name="Wang K."/>
        </authorList>
    </citation>
    <scope>NUCLEOTIDE SEQUENCE [LARGE SCALE GENOMIC DNA]</scope>
    <source>
        <strain evidence="2 3">NBRC 102662</strain>
    </source>
</reference>
<name>A0A2D0N9V8_FLAN2</name>
<protein>
    <recommendedName>
        <fullName evidence="4">Lipoprotein</fullName>
    </recommendedName>
</protein>
<dbReference type="Proteomes" id="UP000223913">
    <property type="component" value="Unassembled WGS sequence"/>
</dbReference>
<feature type="chain" id="PRO_5013039454" description="Lipoprotein" evidence="1">
    <location>
        <begin position="19"/>
        <end position="249"/>
    </location>
</feature>
<keyword evidence="3" id="KW-1185">Reference proteome</keyword>
<proteinExistence type="predicted"/>
<evidence type="ECO:0000256" key="1">
    <source>
        <dbReference type="SAM" id="SignalP"/>
    </source>
</evidence>
<keyword evidence="1" id="KW-0732">Signal</keyword>
<feature type="signal peptide" evidence="1">
    <location>
        <begin position="1"/>
        <end position="18"/>
    </location>
</feature>
<sequence length="249" mass="26710">MKTTFSAMKNTLSVALLAGLFLLTSCEKESTGTPGSEDAITDEEAVALVEGAMALEAEGLTAELDAAIEVTQPMLQKSPTNPYCGISNDSTVTHTFTSARFDGNLSTDWQWMLNCDDNDLPVSLTYNRTGEVSYESLRLISSDYAEGNWSMTNLLGGAEYLFNGSYERNGTQESKVRNQTSLESTVKFNLTDLAVGKVKRQINSGAATFTITGETSTGNSYSLSGTIIFLGDGAAEVVINGTVYAIDLY</sequence>
<dbReference type="AlphaFoldDB" id="A0A2D0N9V8"/>
<dbReference type="EMBL" id="PDUD01000022">
    <property type="protein sequence ID" value="PHN05265.1"/>
    <property type="molecule type" value="Genomic_DNA"/>
</dbReference>
<accession>A0A2D0N9V8</accession>
<organism evidence="2 3">
    <name type="scientific">Flavilitoribacter nigricans (strain ATCC 23147 / DSM 23189 / NBRC 102662 / NCIMB 1420 / SS-2)</name>
    <name type="common">Lewinella nigricans</name>
    <dbReference type="NCBI Taxonomy" id="1122177"/>
    <lineage>
        <taxon>Bacteria</taxon>
        <taxon>Pseudomonadati</taxon>
        <taxon>Bacteroidota</taxon>
        <taxon>Saprospiria</taxon>
        <taxon>Saprospirales</taxon>
        <taxon>Lewinellaceae</taxon>
        <taxon>Flavilitoribacter</taxon>
    </lineage>
</organism>
<dbReference type="OrthoDB" id="645487at2"/>
<evidence type="ECO:0008006" key="4">
    <source>
        <dbReference type="Google" id="ProtNLM"/>
    </source>
</evidence>
<evidence type="ECO:0000313" key="3">
    <source>
        <dbReference type="Proteomes" id="UP000223913"/>
    </source>
</evidence>
<gene>
    <name evidence="2" type="ORF">CRP01_17255</name>
</gene>
<comment type="caution">
    <text evidence="2">The sequence shown here is derived from an EMBL/GenBank/DDBJ whole genome shotgun (WGS) entry which is preliminary data.</text>
</comment>
<evidence type="ECO:0000313" key="2">
    <source>
        <dbReference type="EMBL" id="PHN05265.1"/>
    </source>
</evidence>
<dbReference type="RefSeq" id="WP_143473421.1">
    <property type="nucleotide sequence ID" value="NZ_PDUD01000022.1"/>
</dbReference>